<keyword evidence="5" id="KW-0496">Mitochondrion</keyword>
<evidence type="ECO:0000256" key="6">
    <source>
        <dbReference type="ARBA" id="ARBA00031849"/>
    </source>
</evidence>
<dbReference type="InterPro" id="IPR011009">
    <property type="entry name" value="Kinase-like_dom_sf"/>
</dbReference>
<dbReference type="eggNOG" id="ENOG502RM85">
    <property type="taxonomic scope" value="Eukaryota"/>
</dbReference>
<dbReference type="HOGENOM" id="CLU_019189_13_1_1"/>
<dbReference type="GO" id="GO:0005739">
    <property type="term" value="C:mitochondrion"/>
    <property type="evidence" value="ECO:0007669"/>
    <property type="project" value="UniProtKB-SubCell"/>
</dbReference>
<name>V5G6C2_BYSSN</name>
<dbReference type="InParanoid" id="V5G6C2"/>
<protein>
    <recommendedName>
        <fullName evidence="3">Altered inheritance of mitochondria protein 9, mitochondrial</fullName>
    </recommendedName>
    <alternativeName>
        <fullName evidence="6">Found in mitochondrial proteome protein 29</fullName>
    </alternativeName>
</protein>
<dbReference type="Gene3D" id="3.90.1200.10">
    <property type="match status" value="1"/>
</dbReference>
<dbReference type="InterPro" id="IPR051035">
    <property type="entry name" value="Mito_inheritance_9"/>
</dbReference>
<dbReference type="EMBL" id="BAUL01000164">
    <property type="protein sequence ID" value="GAD96397.1"/>
    <property type="molecule type" value="Genomic_DNA"/>
</dbReference>
<reference evidence="8" key="1">
    <citation type="journal article" date="2014" name="Genome Announc.">
        <title>Draft genome sequence of the formaldehyde-resistant fungus Byssochlamys spectabilis No. 5 (anamorph Paecilomyces variotii No. 5) (NBRC109023).</title>
        <authorList>
            <person name="Oka T."/>
            <person name="Ekino K."/>
            <person name="Fukuda K."/>
            <person name="Nomura Y."/>
        </authorList>
    </citation>
    <scope>NUCLEOTIDE SEQUENCE [LARGE SCALE GENOMIC DNA]</scope>
    <source>
        <strain evidence="8">No. 5 / NBRC 109023</strain>
    </source>
</reference>
<evidence type="ECO:0000256" key="1">
    <source>
        <dbReference type="ARBA" id="ARBA00004173"/>
    </source>
</evidence>
<dbReference type="Proteomes" id="UP000018001">
    <property type="component" value="Unassembled WGS sequence"/>
</dbReference>
<evidence type="ECO:0000313" key="7">
    <source>
        <dbReference type="EMBL" id="GAD96397.1"/>
    </source>
</evidence>
<dbReference type="OrthoDB" id="2831558at2759"/>
<proteinExistence type="inferred from homology"/>
<dbReference type="PANTHER" id="PTHR36091:SF1">
    <property type="entry name" value="ALTERED INHERITANCE OF MITOCHONDRIA PROTEIN 9, MITOCHONDRIAL"/>
    <property type="match status" value="1"/>
</dbReference>
<comment type="similarity">
    <text evidence="2">Belongs to the AIM9 family.</text>
</comment>
<organism evidence="7 8">
    <name type="scientific">Byssochlamys spectabilis (strain No. 5 / NBRC 109023)</name>
    <name type="common">Paecilomyces variotii</name>
    <dbReference type="NCBI Taxonomy" id="1356009"/>
    <lineage>
        <taxon>Eukaryota</taxon>
        <taxon>Fungi</taxon>
        <taxon>Dikarya</taxon>
        <taxon>Ascomycota</taxon>
        <taxon>Pezizomycotina</taxon>
        <taxon>Eurotiomycetes</taxon>
        <taxon>Eurotiomycetidae</taxon>
        <taxon>Eurotiales</taxon>
        <taxon>Thermoascaceae</taxon>
        <taxon>Paecilomyces</taxon>
    </lineage>
</organism>
<evidence type="ECO:0000256" key="2">
    <source>
        <dbReference type="ARBA" id="ARBA00005543"/>
    </source>
</evidence>
<evidence type="ECO:0000313" key="8">
    <source>
        <dbReference type="Proteomes" id="UP000018001"/>
    </source>
</evidence>
<dbReference type="AlphaFoldDB" id="V5G6C2"/>
<keyword evidence="8" id="KW-1185">Reference proteome</keyword>
<accession>V5G6C2</accession>
<sequence>MHSIATGSKQQLNLSLRANGKNNVHELTLFNEQNELSKRYLWFDLNELLKISIEAAGKDARSCTKVLKCSEGLHNKAFILTMDNGAEVFVKLPNPNAGPSRYTTASEVATRSLLREVFNIPVPKVLRWSSDPDNPVKAEYIVEEKAPGVRLGDLWYQWPREKKLSLISQIVSIENSLASINFQRHGCVYFKDDLQELTGDAPDLSITAPTPVASDILKRYTIGPLTSPELWRSGRTKDALSLLSQYLEMTTYVVPRDSHGLSSMVLWHPDLHLNNVFVDPDTHEILRIVDWQTASVAPLFLQYNVPRMFRHHKAVRKGWVVPERPDNFDSLSDEEKVQVDADLESETMHKYYEAQVYKRAPLLWNMLQNKLLSTLREPIWLASGVWENRDLFFLRRSLLAVAANWEELCRELGQGDIPPCPINFTEEELKAHAKEEENIDGVGHILTLFRDRGVLPVDGMVEPEDYEKAKENSLKFKDVFVGLGENEKERELFSKLWPYQDSD</sequence>
<evidence type="ECO:0000256" key="5">
    <source>
        <dbReference type="ARBA" id="ARBA00023128"/>
    </source>
</evidence>
<evidence type="ECO:0000256" key="3">
    <source>
        <dbReference type="ARBA" id="ARBA00016197"/>
    </source>
</evidence>
<dbReference type="SUPFAM" id="SSF56112">
    <property type="entry name" value="Protein kinase-like (PK-like)"/>
    <property type="match status" value="1"/>
</dbReference>
<keyword evidence="4" id="KW-0809">Transit peptide</keyword>
<dbReference type="PANTHER" id="PTHR36091">
    <property type="entry name" value="ALTERED INHERITANCE OF MITOCHONDRIA PROTEIN 9, MITOCHONDRIAL"/>
    <property type="match status" value="1"/>
</dbReference>
<comment type="subcellular location">
    <subcellularLocation>
        <location evidence="1">Mitochondrion</location>
    </subcellularLocation>
</comment>
<gene>
    <name evidence="7" type="ORF">PVAR5_5051</name>
</gene>
<comment type="caution">
    <text evidence="7">The sequence shown here is derived from an EMBL/GenBank/DDBJ whole genome shotgun (WGS) entry which is preliminary data.</text>
</comment>
<evidence type="ECO:0000256" key="4">
    <source>
        <dbReference type="ARBA" id="ARBA00022946"/>
    </source>
</evidence>